<feature type="non-terminal residue" evidence="3">
    <location>
        <position position="1"/>
    </location>
</feature>
<dbReference type="InterPro" id="IPR030564">
    <property type="entry name" value="Myotubularin"/>
</dbReference>
<reference evidence="3 4" key="1">
    <citation type="submission" date="2024-05" db="EMBL/GenBank/DDBJ databases">
        <title>Genome sequencing and assembly of Indian major carp, Cirrhinus mrigala (Hamilton, 1822).</title>
        <authorList>
            <person name="Mohindra V."/>
            <person name="Chowdhury L.M."/>
            <person name="Lal K."/>
            <person name="Jena J.K."/>
        </authorList>
    </citation>
    <scope>NUCLEOTIDE SEQUENCE [LARGE SCALE GENOMIC DNA]</scope>
    <source>
        <strain evidence="3">CM1030</strain>
        <tissue evidence="3">Blood</tissue>
    </source>
</reference>
<evidence type="ECO:0000313" key="4">
    <source>
        <dbReference type="Proteomes" id="UP001529510"/>
    </source>
</evidence>
<dbReference type="EMBL" id="JAMKFB020000005">
    <property type="protein sequence ID" value="KAL0193052.1"/>
    <property type="molecule type" value="Genomic_DNA"/>
</dbReference>
<evidence type="ECO:0000256" key="1">
    <source>
        <dbReference type="ARBA" id="ARBA00007471"/>
    </source>
</evidence>
<comment type="similarity">
    <text evidence="1">Belongs to the protein-tyrosine phosphatase family. Non-receptor class myotubularin subfamily.</text>
</comment>
<organism evidence="3 4">
    <name type="scientific">Cirrhinus mrigala</name>
    <name type="common">Mrigala</name>
    <dbReference type="NCBI Taxonomy" id="683832"/>
    <lineage>
        <taxon>Eukaryota</taxon>
        <taxon>Metazoa</taxon>
        <taxon>Chordata</taxon>
        <taxon>Craniata</taxon>
        <taxon>Vertebrata</taxon>
        <taxon>Euteleostomi</taxon>
        <taxon>Actinopterygii</taxon>
        <taxon>Neopterygii</taxon>
        <taxon>Teleostei</taxon>
        <taxon>Ostariophysi</taxon>
        <taxon>Cypriniformes</taxon>
        <taxon>Cyprinidae</taxon>
        <taxon>Labeoninae</taxon>
        <taxon>Labeonini</taxon>
        <taxon>Cirrhinus</taxon>
    </lineage>
</organism>
<proteinExistence type="inferred from homology"/>
<feature type="non-terminal residue" evidence="3">
    <location>
        <position position="51"/>
    </location>
</feature>
<dbReference type="PROSITE" id="PS51339">
    <property type="entry name" value="PPASE_MYOTUBULARIN"/>
    <property type="match status" value="1"/>
</dbReference>
<dbReference type="InterPro" id="IPR029021">
    <property type="entry name" value="Prot-tyrosine_phosphatase-like"/>
</dbReference>
<feature type="domain" description="Myotubularin phosphatase" evidence="2">
    <location>
        <begin position="1"/>
        <end position="51"/>
    </location>
</feature>
<evidence type="ECO:0000259" key="2">
    <source>
        <dbReference type="PROSITE" id="PS51339"/>
    </source>
</evidence>
<comment type="caution">
    <text evidence="3">The sequence shown here is derived from an EMBL/GenBank/DDBJ whole genome shotgun (WGS) entry which is preliminary data.</text>
</comment>
<dbReference type="SUPFAM" id="SSF52799">
    <property type="entry name" value="(Phosphotyrosine protein) phosphatases II"/>
    <property type="match status" value="1"/>
</dbReference>
<dbReference type="Pfam" id="PF06602">
    <property type="entry name" value="Myotub-related"/>
    <property type="match status" value="1"/>
</dbReference>
<dbReference type="AlphaFoldDB" id="A0ABD0R3L0"/>
<dbReference type="InterPro" id="IPR010569">
    <property type="entry name" value="Myotubularin-like_Pase_dom"/>
</dbReference>
<dbReference type="PANTHER" id="PTHR10807:SF37">
    <property type="entry name" value="MYOTUBULARIN-RELATED PROTEIN 12"/>
    <property type="match status" value="1"/>
</dbReference>
<sequence length="51" mass="5941">LCCVISSLAQIMLDPYYRTLMGFQSLVQKEWVAGCHAFLDRCNHLHQKDKE</sequence>
<gene>
    <name evidence="3" type="ORF">M9458_011348</name>
</gene>
<name>A0ABD0R3L0_CIRMR</name>
<dbReference type="PANTHER" id="PTHR10807">
    <property type="entry name" value="MYOTUBULARIN-RELATED"/>
    <property type="match status" value="1"/>
</dbReference>
<accession>A0ABD0R3L0</accession>
<protein>
    <recommendedName>
        <fullName evidence="2">Myotubularin phosphatase domain-containing protein</fullName>
    </recommendedName>
</protein>
<evidence type="ECO:0000313" key="3">
    <source>
        <dbReference type="EMBL" id="KAL0193052.1"/>
    </source>
</evidence>
<dbReference type="Proteomes" id="UP001529510">
    <property type="component" value="Unassembled WGS sequence"/>
</dbReference>
<keyword evidence="4" id="KW-1185">Reference proteome</keyword>